<organism evidence="2 3">
    <name type="scientific">Marchantia polymorpha subsp. ruderalis</name>
    <dbReference type="NCBI Taxonomy" id="1480154"/>
    <lineage>
        <taxon>Eukaryota</taxon>
        <taxon>Viridiplantae</taxon>
        <taxon>Streptophyta</taxon>
        <taxon>Embryophyta</taxon>
        <taxon>Marchantiophyta</taxon>
        <taxon>Marchantiopsida</taxon>
        <taxon>Marchantiidae</taxon>
        <taxon>Marchantiales</taxon>
        <taxon>Marchantiaceae</taxon>
        <taxon>Marchantia</taxon>
    </lineage>
</organism>
<evidence type="ECO:0000256" key="1">
    <source>
        <dbReference type="SAM" id="Coils"/>
    </source>
</evidence>
<keyword evidence="1" id="KW-0175">Coiled coil</keyword>
<dbReference type="Proteomes" id="UP000077202">
    <property type="component" value="Unassembled WGS sequence"/>
</dbReference>
<evidence type="ECO:0000313" key="2">
    <source>
        <dbReference type="EMBL" id="OAE20378.1"/>
    </source>
</evidence>
<name>A0A176VHE9_MARPO</name>
<protein>
    <submittedName>
        <fullName evidence="2">Uncharacterized protein</fullName>
    </submittedName>
</protein>
<sequence>MAGGADLSGAGSPIALYILAGSGAAAAADATQSNSRESPGNFVATEILNAGMTRMSRVRRSRKRSRCKARRQEFCASKCPEVAVRNQTCTKVKTSRLLASLDETIKDLKLKNEGLRGHLAISRKLQKAVNKARDEKLDKAEKEFAKQREKLAEELDFKLAQNRILLEELVRQTRKLEQC</sequence>
<proteinExistence type="predicted"/>
<accession>A0A176VHE9</accession>
<evidence type="ECO:0000313" key="3">
    <source>
        <dbReference type="Proteomes" id="UP000077202"/>
    </source>
</evidence>
<keyword evidence="3" id="KW-1185">Reference proteome</keyword>
<comment type="caution">
    <text evidence="2">The sequence shown here is derived from an EMBL/GenBank/DDBJ whole genome shotgun (WGS) entry which is preliminary data.</text>
</comment>
<gene>
    <name evidence="2" type="ORF">AXG93_3932s1020</name>
</gene>
<reference evidence="2" key="1">
    <citation type="submission" date="2016-03" db="EMBL/GenBank/DDBJ databases">
        <title>Mechanisms controlling the formation of the plant cell surface in tip-growing cells are functionally conserved among land plants.</title>
        <authorList>
            <person name="Honkanen S."/>
            <person name="Jones V.A."/>
            <person name="Morieri G."/>
            <person name="Champion C."/>
            <person name="Hetherington A.J."/>
            <person name="Kelly S."/>
            <person name="Saint-Marcoux D."/>
            <person name="Proust H."/>
            <person name="Prescott H."/>
            <person name="Dolan L."/>
        </authorList>
    </citation>
    <scope>NUCLEOTIDE SEQUENCE [LARGE SCALE GENOMIC DNA]</scope>
    <source>
        <tissue evidence="2">Whole gametophyte</tissue>
    </source>
</reference>
<feature type="coiled-coil region" evidence="1">
    <location>
        <begin position="130"/>
        <end position="168"/>
    </location>
</feature>
<dbReference type="AlphaFoldDB" id="A0A176VHE9"/>
<dbReference type="EMBL" id="LVLJ01003622">
    <property type="protein sequence ID" value="OAE20378.1"/>
    <property type="molecule type" value="Genomic_DNA"/>
</dbReference>